<dbReference type="AlphaFoldDB" id="A0AB39YMT1"/>
<feature type="transmembrane region" description="Helical" evidence="7">
    <location>
        <begin position="369"/>
        <end position="387"/>
    </location>
</feature>
<evidence type="ECO:0000256" key="4">
    <source>
        <dbReference type="ARBA" id="ARBA00022989"/>
    </source>
</evidence>
<gene>
    <name evidence="9" type="ORF">ABQM86_15285</name>
</gene>
<dbReference type="PANTHER" id="PTHR33885">
    <property type="entry name" value="PHAGE SHOCK PROTEIN C"/>
    <property type="match status" value="1"/>
</dbReference>
<feature type="compositionally biased region" description="Low complexity" evidence="6">
    <location>
        <begin position="12"/>
        <end position="46"/>
    </location>
</feature>
<feature type="transmembrane region" description="Helical" evidence="7">
    <location>
        <begin position="136"/>
        <end position="158"/>
    </location>
</feature>
<keyword evidence="2" id="KW-1003">Cell membrane</keyword>
<evidence type="ECO:0000256" key="1">
    <source>
        <dbReference type="ARBA" id="ARBA00004162"/>
    </source>
</evidence>
<evidence type="ECO:0000256" key="5">
    <source>
        <dbReference type="ARBA" id="ARBA00023136"/>
    </source>
</evidence>
<organism evidence="9">
    <name type="scientific">Paenarthrobacter sp. AMU7</name>
    <dbReference type="NCBI Taxonomy" id="3162492"/>
    <lineage>
        <taxon>Bacteria</taxon>
        <taxon>Bacillati</taxon>
        <taxon>Actinomycetota</taxon>
        <taxon>Actinomycetes</taxon>
        <taxon>Micrococcales</taxon>
        <taxon>Micrococcaceae</taxon>
        <taxon>Paenarthrobacter</taxon>
    </lineage>
</organism>
<dbReference type="PANTHER" id="PTHR33885:SF3">
    <property type="entry name" value="PHAGE SHOCK PROTEIN C"/>
    <property type="match status" value="1"/>
</dbReference>
<evidence type="ECO:0000256" key="6">
    <source>
        <dbReference type="SAM" id="MobiDB-lite"/>
    </source>
</evidence>
<dbReference type="RefSeq" id="WP_369744822.1">
    <property type="nucleotide sequence ID" value="NZ_CP165735.1"/>
</dbReference>
<evidence type="ECO:0000256" key="7">
    <source>
        <dbReference type="SAM" id="Phobius"/>
    </source>
</evidence>
<feature type="compositionally biased region" description="Low complexity" evidence="6">
    <location>
        <begin position="269"/>
        <end position="279"/>
    </location>
</feature>
<feature type="transmembrane region" description="Helical" evidence="7">
    <location>
        <begin position="341"/>
        <end position="362"/>
    </location>
</feature>
<reference evidence="9" key="1">
    <citation type="submission" date="2024-07" db="EMBL/GenBank/DDBJ databases">
        <authorList>
            <person name="Li J."/>
            <person name="Wei H."/>
            <person name="Ma J."/>
        </authorList>
    </citation>
    <scope>NUCLEOTIDE SEQUENCE</scope>
    <source>
        <strain evidence="9">AMU7</strain>
    </source>
</reference>
<feature type="region of interest" description="Disordered" evidence="6">
    <location>
        <begin position="1"/>
        <end position="46"/>
    </location>
</feature>
<keyword evidence="5 7" id="KW-0472">Membrane</keyword>
<dbReference type="InterPro" id="IPR052027">
    <property type="entry name" value="PspC"/>
</dbReference>
<protein>
    <submittedName>
        <fullName evidence="9">PspC domain-containing protein</fullName>
    </submittedName>
</protein>
<feature type="region of interest" description="Disordered" evidence="6">
    <location>
        <begin position="249"/>
        <end position="307"/>
    </location>
</feature>
<dbReference type="Pfam" id="PF04024">
    <property type="entry name" value="PspC"/>
    <property type="match status" value="1"/>
</dbReference>
<evidence type="ECO:0000256" key="2">
    <source>
        <dbReference type="ARBA" id="ARBA00022475"/>
    </source>
</evidence>
<feature type="domain" description="Phage shock protein PspC N-terminal" evidence="8">
    <location>
        <begin position="65"/>
        <end position="117"/>
    </location>
</feature>
<accession>A0AB39YMT1</accession>
<proteinExistence type="predicted"/>
<evidence type="ECO:0000256" key="3">
    <source>
        <dbReference type="ARBA" id="ARBA00022692"/>
    </source>
</evidence>
<keyword evidence="3 7" id="KW-0812">Transmembrane</keyword>
<name>A0AB39YMT1_9MICC</name>
<feature type="transmembrane region" description="Helical" evidence="7">
    <location>
        <begin position="308"/>
        <end position="329"/>
    </location>
</feature>
<comment type="subcellular location">
    <subcellularLocation>
        <location evidence="1">Cell membrane</location>
        <topology evidence="1">Single-pass membrane protein</topology>
    </subcellularLocation>
</comment>
<feature type="compositionally biased region" description="Pro residues" evidence="6">
    <location>
        <begin position="280"/>
        <end position="294"/>
    </location>
</feature>
<dbReference type="InterPro" id="IPR007168">
    <property type="entry name" value="Phageshock_PspC_N"/>
</dbReference>
<dbReference type="GO" id="GO:0005886">
    <property type="term" value="C:plasma membrane"/>
    <property type="evidence" value="ECO:0007669"/>
    <property type="project" value="UniProtKB-SubCell"/>
</dbReference>
<evidence type="ECO:0000259" key="8">
    <source>
        <dbReference type="Pfam" id="PF04024"/>
    </source>
</evidence>
<sequence>MNANSINPEEPGTPGTAGTSGAQQGPTAGTSAGTGPDNGNYPPAGAAPAVSQENFFDWIRNQGIRRGPDRWIGGVASGVAHRFGIDPLIVRGIFIVLALFAGVGVLLYGIAWALLPEPDGRIHVQEAAAGRWSGGMTGALITTIIGLPSLGRGFWGWGWDGLPGLFWTLFWMGGIFYLIYFLVQRNKASKGTPPMGQQNYSAAPGKTSAYGTPAPGTPVAHGPSTAYGPSAAYGTSTAGNTGVPVYGVGQHGTNLHGHSAGAVPPSGPYTPSGPYSPSNPSGPRPPQGPIPPQDWQPQPAAPKRKGPGAAIVAVSAGAALLAGGTLKALDAGNVIELGNSANAVVWATGAAVLGLGILVAGLRGRTSGFLGFLAVAALIIAGIFNVVPRDGDRFTFHDVNWAPTSLEQARQGIDVTGAQGVVDLTDITMNPPLISEVLIPVDATASNVTVIIPDDVPVEVRADMTFGNLNERGSDRGGRLQDERTLYNTGKPGANLVVEIDGTFSNVTIQEGN</sequence>
<feature type="region of interest" description="Disordered" evidence="6">
    <location>
        <begin position="192"/>
        <end position="223"/>
    </location>
</feature>
<dbReference type="EMBL" id="CP165735">
    <property type="protein sequence ID" value="XDV70317.1"/>
    <property type="molecule type" value="Genomic_DNA"/>
</dbReference>
<feature type="transmembrane region" description="Helical" evidence="7">
    <location>
        <begin position="164"/>
        <end position="183"/>
    </location>
</feature>
<evidence type="ECO:0000313" key="9">
    <source>
        <dbReference type="EMBL" id="XDV70317.1"/>
    </source>
</evidence>
<feature type="transmembrane region" description="Helical" evidence="7">
    <location>
        <begin position="88"/>
        <end position="115"/>
    </location>
</feature>
<keyword evidence="4 7" id="KW-1133">Transmembrane helix</keyword>